<accession>A0A346XT84</accession>
<dbReference type="KEGG" id="euz:DVS28_a0730"/>
<reference evidence="3 4" key="1">
    <citation type="submission" date="2018-09" db="EMBL/GenBank/DDBJ databases">
        <title>Complete genome sequence of Euzebya sp. DY32-46 isolated from seawater of Pacific Ocean.</title>
        <authorList>
            <person name="Xu L."/>
            <person name="Wu Y.-H."/>
            <person name="Xu X.-W."/>
        </authorList>
    </citation>
    <scope>NUCLEOTIDE SEQUENCE [LARGE SCALE GENOMIC DNA]</scope>
    <source>
        <strain evidence="3 4">DY32-46</strain>
    </source>
</reference>
<feature type="region of interest" description="Disordered" evidence="1">
    <location>
        <begin position="77"/>
        <end position="97"/>
    </location>
</feature>
<evidence type="ECO:0000313" key="4">
    <source>
        <dbReference type="Proteomes" id="UP000264006"/>
    </source>
</evidence>
<dbReference type="InterPro" id="IPR011008">
    <property type="entry name" value="Dimeric_a/b-barrel"/>
</dbReference>
<proteinExistence type="predicted"/>
<protein>
    <submittedName>
        <fullName evidence="3">Antibiotic biosynthesis monooxygenase</fullName>
    </submittedName>
</protein>
<dbReference type="PANTHER" id="PTHR34474">
    <property type="entry name" value="SIGNAL TRANSDUCTION PROTEIN TRAP"/>
    <property type="match status" value="1"/>
</dbReference>
<keyword evidence="4" id="KW-1185">Reference proteome</keyword>
<dbReference type="EMBL" id="CP031165">
    <property type="protein sequence ID" value="AXV05431.1"/>
    <property type="molecule type" value="Genomic_DNA"/>
</dbReference>
<dbReference type="PROSITE" id="PS51725">
    <property type="entry name" value="ABM"/>
    <property type="match status" value="1"/>
</dbReference>
<dbReference type="InterPro" id="IPR050404">
    <property type="entry name" value="Heme-degrading_MO"/>
</dbReference>
<keyword evidence="3" id="KW-0503">Monooxygenase</keyword>
<dbReference type="Pfam" id="PF03992">
    <property type="entry name" value="ABM"/>
    <property type="match status" value="1"/>
</dbReference>
<dbReference type="InterPro" id="IPR007138">
    <property type="entry name" value="ABM_dom"/>
</dbReference>
<sequence>MSDHPFVAFNVLTVPEPMRETLEERFAKRAGEVEKMDGFEHFELLRPVAGTDKYLVYTRWKSKDHFDAWVNSMQFGKGHAQASQDGREGGPAASGSEVWSFEAIQTADAAGVNRTADAVGVTDAAGDDA</sequence>
<dbReference type="AlphaFoldDB" id="A0A346XT84"/>
<dbReference type="Gene3D" id="3.30.70.100">
    <property type="match status" value="1"/>
</dbReference>
<evidence type="ECO:0000259" key="2">
    <source>
        <dbReference type="PROSITE" id="PS51725"/>
    </source>
</evidence>
<dbReference type="PANTHER" id="PTHR34474:SF2">
    <property type="entry name" value="SIGNAL TRANSDUCTION PROTEIN TRAP"/>
    <property type="match status" value="1"/>
</dbReference>
<name>A0A346XT84_9ACTN</name>
<keyword evidence="3" id="KW-0560">Oxidoreductase</keyword>
<dbReference type="SUPFAM" id="SSF54909">
    <property type="entry name" value="Dimeric alpha+beta barrel"/>
    <property type="match status" value="1"/>
</dbReference>
<feature type="domain" description="ABM" evidence="2">
    <location>
        <begin position="6"/>
        <end position="98"/>
    </location>
</feature>
<dbReference type="GO" id="GO:0004497">
    <property type="term" value="F:monooxygenase activity"/>
    <property type="evidence" value="ECO:0007669"/>
    <property type="project" value="UniProtKB-KW"/>
</dbReference>
<evidence type="ECO:0000256" key="1">
    <source>
        <dbReference type="SAM" id="MobiDB-lite"/>
    </source>
</evidence>
<gene>
    <name evidence="3" type="ORF">DVS28_a0730</name>
</gene>
<dbReference type="RefSeq" id="WP_114590242.1">
    <property type="nucleotide sequence ID" value="NZ_CAXIBR010000004.1"/>
</dbReference>
<dbReference type="OrthoDB" id="5518003at2"/>
<dbReference type="Proteomes" id="UP000264006">
    <property type="component" value="Chromosome"/>
</dbReference>
<evidence type="ECO:0000313" key="3">
    <source>
        <dbReference type="EMBL" id="AXV05431.1"/>
    </source>
</evidence>
<organism evidence="3 4">
    <name type="scientific">Euzebya pacifica</name>
    <dbReference type="NCBI Taxonomy" id="1608957"/>
    <lineage>
        <taxon>Bacteria</taxon>
        <taxon>Bacillati</taxon>
        <taxon>Actinomycetota</taxon>
        <taxon>Nitriliruptoria</taxon>
        <taxon>Euzebyales</taxon>
    </lineage>
</organism>